<dbReference type="Gene3D" id="3.40.720.10">
    <property type="entry name" value="Alkaline Phosphatase, subunit A"/>
    <property type="match status" value="1"/>
</dbReference>
<dbReference type="PANTHER" id="PTHR42693:SF53">
    <property type="entry name" value="ENDO-4-O-SULFATASE"/>
    <property type="match status" value="1"/>
</dbReference>
<feature type="domain" description="Sulfatase N-terminal" evidence="4">
    <location>
        <begin position="23"/>
        <end position="340"/>
    </location>
</feature>
<comment type="similarity">
    <text evidence="1">Belongs to the sulfatase family.</text>
</comment>
<dbReference type="PANTHER" id="PTHR42693">
    <property type="entry name" value="ARYLSULFATASE FAMILY MEMBER"/>
    <property type="match status" value="1"/>
</dbReference>
<organism evidence="5 6">
    <name type="scientific">OM182 bacterium</name>
    <dbReference type="NCBI Taxonomy" id="2510334"/>
    <lineage>
        <taxon>Bacteria</taxon>
        <taxon>Pseudomonadati</taxon>
        <taxon>Pseudomonadota</taxon>
        <taxon>Gammaproteobacteria</taxon>
        <taxon>OMG group</taxon>
        <taxon>OM182 clade</taxon>
    </lineage>
</organism>
<evidence type="ECO:0000313" key="6">
    <source>
        <dbReference type="Proteomes" id="UP000316199"/>
    </source>
</evidence>
<dbReference type="AlphaFoldDB" id="A0A520S444"/>
<dbReference type="InterPro" id="IPR050738">
    <property type="entry name" value="Sulfatase"/>
</dbReference>
<dbReference type="InterPro" id="IPR017850">
    <property type="entry name" value="Alkaline_phosphatase_core_sf"/>
</dbReference>
<dbReference type="Pfam" id="PF00884">
    <property type="entry name" value="Sulfatase"/>
    <property type="match status" value="1"/>
</dbReference>
<protein>
    <submittedName>
        <fullName evidence="5">N-acetylgalactosamine 6-sulfate sulfatase</fullName>
    </submittedName>
</protein>
<dbReference type="SUPFAM" id="SSF53649">
    <property type="entry name" value="Alkaline phosphatase-like"/>
    <property type="match status" value="1"/>
</dbReference>
<keyword evidence="3" id="KW-0732">Signal</keyword>
<feature type="chain" id="PRO_5021876817" evidence="3">
    <location>
        <begin position="22"/>
        <end position="472"/>
    </location>
</feature>
<evidence type="ECO:0000256" key="1">
    <source>
        <dbReference type="ARBA" id="ARBA00008779"/>
    </source>
</evidence>
<accession>A0A520S444</accession>
<proteinExistence type="inferred from homology"/>
<reference evidence="5 6" key="1">
    <citation type="submission" date="2019-02" db="EMBL/GenBank/DDBJ databases">
        <title>Prokaryotic population dynamics and viral predation in marine succession experiment using metagenomics: the confinement effect.</title>
        <authorList>
            <person name="Haro-Moreno J.M."/>
            <person name="Rodriguez-Valera F."/>
            <person name="Lopez-Perez M."/>
        </authorList>
    </citation>
    <scope>NUCLEOTIDE SEQUENCE [LARGE SCALE GENOMIC DNA]</scope>
    <source>
        <strain evidence="5">MED-G157</strain>
    </source>
</reference>
<evidence type="ECO:0000256" key="3">
    <source>
        <dbReference type="SAM" id="SignalP"/>
    </source>
</evidence>
<dbReference type="InterPro" id="IPR000917">
    <property type="entry name" value="Sulfatase_N"/>
</dbReference>
<dbReference type="EMBL" id="SHAG01000004">
    <property type="protein sequence ID" value="RZO77223.1"/>
    <property type="molecule type" value="Genomic_DNA"/>
</dbReference>
<feature type="signal peptide" evidence="3">
    <location>
        <begin position="1"/>
        <end position="21"/>
    </location>
</feature>
<dbReference type="Proteomes" id="UP000316199">
    <property type="component" value="Unassembled WGS sequence"/>
</dbReference>
<dbReference type="Gene3D" id="3.30.1120.10">
    <property type="match status" value="1"/>
</dbReference>
<sequence length="472" mass="52967">MVVRKCWLIILTVLLSIQVVAAPNVIFVMADDMGFAQTSYYDHPVLETPNLDEMAENGLRLDRFYTGAPQCSTTRATILTGRTNDRTGVFTVGDSINKQEKTLSQAFRNAGYTTAHFGKWHLNQVNAPEGNPMPLSDPHNPGELGFDYWLSETNQFNLDPQLSRNGVVENFKGESSEILVEEALKFLEQSHKESTPAFILIWYASPHSPMEALDKDKTAFADMHEFSAAHHGEIVAMDRSIGMLRKGIAELGIRDNTLVWFNSDNGGLPSFGVSSGGRRGYIPGVNPDSTGYLRGSKSSFYEGGFRVPAIIEWPGKLKPRISHFPVTTLDMFPTLIDIVGLNRNDINEVHDGISLVNLFEADPKRRDRQIGFRVGENLGWLDNDYKLIYYRDYAKAFIDGVWNPQILQSLPRQWELYNVVEDPSEENNLMESEPEIAARMIAELEAWIASVDRSVEGADYPEGRVLPTGREN</sequence>
<evidence type="ECO:0000313" key="5">
    <source>
        <dbReference type="EMBL" id="RZO77223.1"/>
    </source>
</evidence>
<name>A0A520S444_9GAMM</name>
<evidence type="ECO:0000256" key="2">
    <source>
        <dbReference type="ARBA" id="ARBA00022801"/>
    </source>
</evidence>
<dbReference type="GO" id="GO:0004065">
    <property type="term" value="F:arylsulfatase activity"/>
    <property type="evidence" value="ECO:0007669"/>
    <property type="project" value="TreeGrafter"/>
</dbReference>
<keyword evidence="2" id="KW-0378">Hydrolase</keyword>
<comment type="caution">
    <text evidence="5">The sequence shown here is derived from an EMBL/GenBank/DDBJ whole genome shotgun (WGS) entry which is preliminary data.</text>
</comment>
<gene>
    <name evidence="5" type="ORF">EVA68_02105</name>
</gene>
<evidence type="ECO:0000259" key="4">
    <source>
        <dbReference type="Pfam" id="PF00884"/>
    </source>
</evidence>